<dbReference type="FunFam" id="3.40.50.720:FF:000084">
    <property type="entry name" value="Short-chain dehydrogenase reductase"/>
    <property type="match status" value="1"/>
</dbReference>
<dbReference type="EMBL" id="NEVM01000001">
    <property type="protein sequence ID" value="OZI37460.1"/>
    <property type="molecule type" value="Genomic_DNA"/>
</dbReference>
<dbReference type="InterPro" id="IPR002347">
    <property type="entry name" value="SDR_fam"/>
</dbReference>
<sequence>MTLSNLRGKTALVTGSNDGLGLAIAERLAKEGCRIVLHGLAPEESMAEKVSELRGAFDVEAFYVQCDLLPGHDPDPAGALVDRAVARAGPIDILVNNAVVRHFDAVERLPLQQWNDSLAINLTAAFRAIQQVIPSMRARRWGRIFNMTSVYGARAAPNRVDYVTTKTAIVGLTRAVALECLEDGITCNALCPGSVLTPSIDARIDALMREQGLEREAAVTAFLKGKQPNGQLVDAADVAEMVVYLCGPAARQITGVVMPIDGGWLAS</sequence>
<protein>
    <submittedName>
        <fullName evidence="3">Beta-D-hydroxybutyrate dehydrogenase</fullName>
    </submittedName>
</protein>
<accession>A0A261SL23</accession>
<name>A0A261SL23_9BORD</name>
<proteinExistence type="inferred from homology"/>
<dbReference type="Proteomes" id="UP000216020">
    <property type="component" value="Unassembled WGS sequence"/>
</dbReference>
<keyword evidence="4" id="KW-1185">Reference proteome</keyword>
<dbReference type="PANTHER" id="PTHR42879:SF2">
    <property type="entry name" value="3-OXOACYL-[ACYL-CARRIER-PROTEIN] REDUCTASE FABG"/>
    <property type="match status" value="1"/>
</dbReference>
<dbReference type="Pfam" id="PF00106">
    <property type="entry name" value="adh_short"/>
    <property type="match status" value="1"/>
</dbReference>
<dbReference type="PROSITE" id="PS00061">
    <property type="entry name" value="ADH_SHORT"/>
    <property type="match status" value="1"/>
</dbReference>
<dbReference type="PRINTS" id="PR00080">
    <property type="entry name" value="SDRFAMILY"/>
</dbReference>
<reference evidence="4" key="1">
    <citation type="submission" date="2017-05" db="EMBL/GenBank/DDBJ databases">
        <title>Complete and WGS of Bordetella genogroups.</title>
        <authorList>
            <person name="Spilker T."/>
            <person name="Lipuma J."/>
        </authorList>
    </citation>
    <scope>NUCLEOTIDE SEQUENCE [LARGE SCALE GENOMIC DNA]</scope>
    <source>
        <strain evidence="4">AU16122</strain>
    </source>
</reference>
<organism evidence="3 4">
    <name type="scientific">Bordetella genomosp. 10</name>
    <dbReference type="NCBI Taxonomy" id="1416804"/>
    <lineage>
        <taxon>Bacteria</taxon>
        <taxon>Pseudomonadati</taxon>
        <taxon>Pseudomonadota</taxon>
        <taxon>Betaproteobacteria</taxon>
        <taxon>Burkholderiales</taxon>
        <taxon>Alcaligenaceae</taxon>
        <taxon>Bordetella</taxon>
    </lineage>
</organism>
<dbReference type="InterPro" id="IPR036291">
    <property type="entry name" value="NAD(P)-bd_dom_sf"/>
</dbReference>
<dbReference type="InterPro" id="IPR020904">
    <property type="entry name" value="Sc_DH/Rdtase_CS"/>
</dbReference>
<comment type="caution">
    <text evidence="3">The sequence shown here is derived from an EMBL/GenBank/DDBJ whole genome shotgun (WGS) entry which is preliminary data.</text>
</comment>
<comment type="similarity">
    <text evidence="1 2">Belongs to the short-chain dehydrogenases/reductases (SDR) family.</text>
</comment>
<gene>
    <name evidence="3" type="ORF">CAL29_03355</name>
</gene>
<evidence type="ECO:0000313" key="3">
    <source>
        <dbReference type="EMBL" id="OZI37460.1"/>
    </source>
</evidence>
<dbReference type="OrthoDB" id="9786435at2"/>
<dbReference type="PRINTS" id="PR00081">
    <property type="entry name" value="GDHRDH"/>
</dbReference>
<evidence type="ECO:0000313" key="4">
    <source>
        <dbReference type="Proteomes" id="UP000216020"/>
    </source>
</evidence>
<dbReference type="PANTHER" id="PTHR42879">
    <property type="entry name" value="3-OXOACYL-(ACYL-CARRIER-PROTEIN) REDUCTASE"/>
    <property type="match status" value="1"/>
</dbReference>
<dbReference type="InterPro" id="IPR050259">
    <property type="entry name" value="SDR"/>
</dbReference>
<dbReference type="AlphaFoldDB" id="A0A261SL23"/>
<dbReference type="RefSeq" id="WP_094851566.1">
    <property type="nucleotide sequence ID" value="NZ_NEVM01000001.1"/>
</dbReference>
<dbReference type="GO" id="GO:0032787">
    <property type="term" value="P:monocarboxylic acid metabolic process"/>
    <property type="evidence" value="ECO:0007669"/>
    <property type="project" value="UniProtKB-ARBA"/>
</dbReference>
<dbReference type="Gene3D" id="3.40.50.720">
    <property type="entry name" value="NAD(P)-binding Rossmann-like Domain"/>
    <property type="match status" value="1"/>
</dbReference>
<dbReference type="SUPFAM" id="SSF51735">
    <property type="entry name" value="NAD(P)-binding Rossmann-fold domains"/>
    <property type="match status" value="1"/>
</dbReference>
<evidence type="ECO:0000256" key="1">
    <source>
        <dbReference type="ARBA" id="ARBA00006484"/>
    </source>
</evidence>
<evidence type="ECO:0000256" key="2">
    <source>
        <dbReference type="RuleBase" id="RU000363"/>
    </source>
</evidence>